<keyword evidence="3" id="KW-0813">Transport</keyword>
<dbReference type="InterPro" id="IPR027417">
    <property type="entry name" value="P-loop_NTPase"/>
</dbReference>
<dbReference type="EMBL" id="NFMF01000003">
    <property type="protein sequence ID" value="PNH22211.1"/>
    <property type="molecule type" value="Genomic_DNA"/>
</dbReference>
<dbReference type="Pfam" id="PF17099">
    <property type="entry name" value="TrpP"/>
    <property type="match status" value="1"/>
</dbReference>
<protein>
    <submittedName>
        <fullName evidence="12">ABC transporter ATP-binding protein</fullName>
    </submittedName>
    <submittedName>
        <fullName evidence="11">ABC transporter, ATP-binding protein</fullName>
    </submittedName>
</protein>
<keyword evidence="7" id="KW-1278">Translocase</keyword>
<reference evidence="13" key="2">
    <citation type="submission" date="2016-01" db="EMBL/GenBank/DDBJ databases">
        <authorList>
            <person name="Mitreva M."/>
            <person name="Pepin K.H."/>
            <person name="Mihindukulasuriya K.A."/>
            <person name="Fulton R."/>
            <person name="Fronick C."/>
            <person name="O'Laughlin M."/>
            <person name="Miner T."/>
            <person name="Herter B."/>
            <person name="Rosa B.A."/>
            <person name="Cordes M."/>
            <person name="Tomlinson C."/>
            <person name="Wollam A."/>
            <person name="Palsikar V.B."/>
            <person name="Mardis E.R."/>
            <person name="Wilson R.K."/>
        </authorList>
    </citation>
    <scope>NUCLEOTIDE SEQUENCE [LARGE SCALE GENOMIC DNA]</scope>
    <source>
        <strain evidence="13">KA00182</strain>
    </source>
</reference>
<evidence type="ECO:0000256" key="8">
    <source>
        <dbReference type="ARBA" id="ARBA00023136"/>
    </source>
</evidence>
<name>A0A134CDR8_9FIRM</name>
<dbReference type="PANTHER" id="PTHR43553">
    <property type="entry name" value="HEAVY METAL TRANSPORTER"/>
    <property type="match status" value="1"/>
</dbReference>
<evidence type="ECO:0000256" key="3">
    <source>
        <dbReference type="ARBA" id="ARBA00022448"/>
    </source>
</evidence>
<dbReference type="RefSeq" id="WP_062486626.1">
    <property type="nucleotide sequence ID" value="NZ_KQ960955.1"/>
</dbReference>
<evidence type="ECO:0000313" key="12">
    <source>
        <dbReference type="EMBL" id="PNH22211.1"/>
    </source>
</evidence>
<comment type="subcellular location">
    <subcellularLocation>
        <location evidence="1">Cell membrane</location>
        <topology evidence="1">Peripheral membrane protein</topology>
    </subcellularLocation>
</comment>
<keyword evidence="9" id="KW-0812">Transmembrane</keyword>
<evidence type="ECO:0000259" key="10">
    <source>
        <dbReference type="PROSITE" id="PS50893"/>
    </source>
</evidence>
<proteinExistence type="inferred from homology"/>
<dbReference type="AlphaFoldDB" id="A0A134CDR8"/>
<dbReference type="InterPro" id="IPR017871">
    <property type="entry name" value="ABC_transporter-like_CS"/>
</dbReference>
<keyword evidence="4" id="KW-1003">Cell membrane</keyword>
<reference evidence="11" key="1">
    <citation type="submission" date="2016-01" db="EMBL/GenBank/DDBJ databases">
        <authorList>
            <person name="Oliw E.H."/>
        </authorList>
    </citation>
    <scope>NUCLEOTIDE SEQUENCE [LARGE SCALE GENOMIC DNA]</scope>
    <source>
        <strain evidence="11">KA00182</strain>
    </source>
</reference>
<evidence type="ECO:0000256" key="2">
    <source>
        <dbReference type="ARBA" id="ARBA00005417"/>
    </source>
</evidence>
<organism evidence="11 13">
    <name type="scientific">Megasphaera hutchinsoni</name>
    <dbReference type="NCBI Taxonomy" id="1588748"/>
    <lineage>
        <taxon>Bacteria</taxon>
        <taxon>Bacillati</taxon>
        <taxon>Bacillota</taxon>
        <taxon>Negativicutes</taxon>
        <taxon>Veillonellales</taxon>
        <taxon>Veillonellaceae</taxon>
        <taxon>Megasphaera</taxon>
    </lineage>
</organism>
<dbReference type="GO" id="GO:0005524">
    <property type="term" value="F:ATP binding"/>
    <property type="evidence" value="ECO:0007669"/>
    <property type="project" value="UniProtKB-KW"/>
</dbReference>
<accession>A0A134CDR8</accession>
<feature type="transmembrane region" description="Helical" evidence="9">
    <location>
        <begin position="120"/>
        <end position="144"/>
    </location>
</feature>
<keyword evidence="5" id="KW-0547">Nucleotide-binding</keyword>
<dbReference type="STRING" id="1588748.HMPREF3182_01553"/>
<evidence type="ECO:0000256" key="5">
    <source>
        <dbReference type="ARBA" id="ARBA00022741"/>
    </source>
</evidence>
<accession>A0A2J8BBT5</accession>
<dbReference type="InterPro" id="IPR003439">
    <property type="entry name" value="ABC_transporter-like_ATP-bd"/>
</dbReference>
<comment type="similarity">
    <text evidence="2">Belongs to the ABC transporter superfamily.</text>
</comment>
<dbReference type="InterPro" id="IPR050095">
    <property type="entry name" value="ECF_ABC_transporter_ATP-bd"/>
</dbReference>
<dbReference type="Proteomes" id="UP000070160">
    <property type="component" value="Unassembled WGS sequence"/>
</dbReference>
<dbReference type="InterPro" id="IPR003593">
    <property type="entry name" value="AAA+_ATPase"/>
</dbReference>
<dbReference type="PROSITE" id="PS50893">
    <property type="entry name" value="ABC_TRANSPORTER_2"/>
    <property type="match status" value="1"/>
</dbReference>
<dbReference type="GO" id="GO:0042626">
    <property type="term" value="F:ATPase-coupled transmembrane transporter activity"/>
    <property type="evidence" value="ECO:0007669"/>
    <property type="project" value="TreeGrafter"/>
</dbReference>
<dbReference type="Gene3D" id="3.40.50.300">
    <property type="entry name" value="P-loop containing nucleotide triphosphate hydrolases"/>
    <property type="match status" value="1"/>
</dbReference>
<keyword evidence="8 9" id="KW-0472">Membrane</keyword>
<evidence type="ECO:0000313" key="14">
    <source>
        <dbReference type="Proteomes" id="UP000242958"/>
    </source>
</evidence>
<gene>
    <name evidence="12" type="ORF">CAL30_02845</name>
    <name evidence="11" type="ORF">HMPREF3182_01553</name>
</gene>
<dbReference type="PATRIC" id="fig|1588748.3.peg.1503"/>
<dbReference type="SMART" id="SM00382">
    <property type="entry name" value="AAA"/>
    <property type="match status" value="1"/>
</dbReference>
<dbReference type="Proteomes" id="UP000242958">
    <property type="component" value="Unassembled WGS sequence"/>
</dbReference>
<evidence type="ECO:0000256" key="7">
    <source>
        <dbReference type="ARBA" id="ARBA00022967"/>
    </source>
</evidence>
<reference evidence="12 14" key="3">
    <citation type="submission" date="2017-05" db="EMBL/GenBank/DDBJ databases">
        <authorList>
            <person name="Song R."/>
            <person name="Chenine A.L."/>
            <person name="Ruprecht R.M."/>
        </authorList>
    </citation>
    <scope>NUCLEOTIDE SEQUENCE [LARGE SCALE GENOMIC DNA]</scope>
    <source>
        <strain evidence="12 14">KA00229</strain>
    </source>
</reference>
<dbReference type="InterPro" id="IPR015856">
    <property type="entry name" value="ABC_transpr_CbiO/EcfA_su"/>
</dbReference>
<dbReference type="InterPro" id="IPR031360">
    <property type="entry name" value="TrpP"/>
</dbReference>
<dbReference type="CDD" id="cd03225">
    <property type="entry name" value="ABC_cobalt_CbiO_domain1"/>
    <property type="match status" value="1"/>
</dbReference>
<feature type="transmembrane region" description="Helical" evidence="9">
    <location>
        <begin position="20"/>
        <end position="39"/>
    </location>
</feature>
<sequence length="496" mass="54130">MQVVKDMATLEFQHRQGGQFRWITISTLLLAVGTILHLVSPSVGGVTPNWSTAAYGVAICLTRPSYKQGLGIGLVAALINMLTSKSGFPYGNLLSEPVGALTCTFLVHCLPHAQIKGKSLLPSLCGFIGTFMSGLVFVSILKVVMNLPMVVYFTGMIPLVAIVGVLNALVTPVLYFPALRLFVSRGLLDTAQVEKKASDHSQLVLKPTQEGLISLEHVSYIYNRQKTPVLQDVQFTIQKGDFLVLTGASGSGKSSVCKALTGAIPHFCGGVMHGMVFVDGVATTQTTISKLSSKVGYMLDDYDSQLVAMTVEEEIAFSLENHGVAVDKINQVIDDVLEKVQLSGYRKRTLANLSGGQRQRLVIASILALNPEILVLDEPTSALDPEGTKAFYELLHTLNVTYGHTIIVVEQDLNSVLPYANRLVLLDKGRVVSDGTVEQTLRYMYRHKVYDIAIPPIVTCRFELEKLGVIFDNPFISIEAGEEALQQLYRQKKQVS</sequence>
<evidence type="ECO:0000256" key="9">
    <source>
        <dbReference type="SAM" id="Phobius"/>
    </source>
</evidence>
<evidence type="ECO:0000256" key="6">
    <source>
        <dbReference type="ARBA" id="ARBA00022840"/>
    </source>
</evidence>
<keyword evidence="6 11" id="KW-0067">ATP-binding</keyword>
<dbReference type="GO" id="GO:0043190">
    <property type="term" value="C:ATP-binding cassette (ABC) transporter complex"/>
    <property type="evidence" value="ECO:0007669"/>
    <property type="project" value="TreeGrafter"/>
</dbReference>
<evidence type="ECO:0000313" key="11">
    <source>
        <dbReference type="EMBL" id="KXB90237.1"/>
    </source>
</evidence>
<dbReference type="Pfam" id="PF00005">
    <property type="entry name" value="ABC_tran"/>
    <property type="match status" value="1"/>
</dbReference>
<feature type="transmembrane region" description="Helical" evidence="9">
    <location>
        <begin position="150"/>
        <end position="176"/>
    </location>
</feature>
<comment type="caution">
    <text evidence="11">The sequence shown here is derived from an EMBL/GenBank/DDBJ whole genome shotgun (WGS) entry which is preliminary data.</text>
</comment>
<dbReference type="GO" id="GO:0016887">
    <property type="term" value="F:ATP hydrolysis activity"/>
    <property type="evidence" value="ECO:0007669"/>
    <property type="project" value="InterPro"/>
</dbReference>
<evidence type="ECO:0000256" key="1">
    <source>
        <dbReference type="ARBA" id="ARBA00004202"/>
    </source>
</evidence>
<feature type="domain" description="ABC transporter" evidence="10">
    <location>
        <begin position="213"/>
        <end position="453"/>
    </location>
</feature>
<keyword evidence="13" id="KW-1185">Reference proteome</keyword>
<evidence type="ECO:0000256" key="4">
    <source>
        <dbReference type="ARBA" id="ARBA00022475"/>
    </source>
</evidence>
<dbReference type="EMBL" id="LSDT01000050">
    <property type="protein sequence ID" value="KXB90237.1"/>
    <property type="molecule type" value="Genomic_DNA"/>
</dbReference>
<evidence type="ECO:0000313" key="13">
    <source>
        <dbReference type="Proteomes" id="UP000070160"/>
    </source>
</evidence>
<dbReference type="PROSITE" id="PS00211">
    <property type="entry name" value="ABC_TRANSPORTER_1"/>
    <property type="match status" value="1"/>
</dbReference>
<dbReference type="SUPFAM" id="SSF52540">
    <property type="entry name" value="P-loop containing nucleoside triphosphate hydrolases"/>
    <property type="match status" value="1"/>
</dbReference>
<keyword evidence="9" id="KW-1133">Transmembrane helix</keyword>